<name>A0AA40CCX9_9PEZI</name>
<keyword evidence="3" id="KW-1185">Reference proteome</keyword>
<organism evidence="2 3">
    <name type="scientific">Immersiella caudata</name>
    <dbReference type="NCBI Taxonomy" id="314043"/>
    <lineage>
        <taxon>Eukaryota</taxon>
        <taxon>Fungi</taxon>
        <taxon>Dikarya</taxon>
        <taxon>Ascomycota</taxon>
        <taxon>Pezizomycotina</taxon>
        <taxon>Sordariomycetes</taxon>
        <taxon>Sordariomycetidae</taxon>
        <taxon>Sordariales</taxon>
        <taxon>Lasiosphaeriaceae</taxon>
        <taxon>Immersiella</taxon>
    </lineage>
</organism>
<dbReference type="Proteomes" id="UP001175000">
    <property type="component" value="Unassembled WGS sequence"/>
</dbReference>
<sequence length="192" mass="20626">MSKILLTLSIGLISTVAAAVMGSREGGGPNPQLKHVYDCGEVNIFFTGLPPAHPLVIQQGFDPAMVDAYIRADAAKIIKAGYNLRFSLMGPEMGVKTLGDRLDGIRWHGVGVGNGERSATLDELVVWFEDTLQVYEALAPGSQVLFNKSANTTLWAIQRRFPLVGDCANSTGTDLGFELYCDICQARCSGTS</sequence>
<gene>
    <name evidence="2" type="ORF">B0T14DRAFT_561404</name>
</gene>
<protein>
    <submittedName>
        <fullName evidence="2">Uncharacterized protein</fullName>
    </submittedName>
</protein>
<keyword evidence="1" id="KW-0732">Signal</keyword>
<evidence type="ECO:0000313" key="3">
    <source>
        <dbReference type="Proteomes" id="UP001175000"/>
    </source>
</evidence>
<accession>A0AA40CCX9</accession>
<feature type="chain" id="PRO_5041252783" evidence="1">
    <location>
        <begin position="19"/>
        <end position="192"/>
    </location>
</feature>
<feature type="signal peptide" evidence="1">
    <location>
        <begin position="1"/>
        <end position="18"/>
    </location>
</feature>
<evidence type="ECO:0000256" key="1">
    <source>
        <dbReference type="SAM" id="SignalP"/>
    </source>
</evidence>
<evidence type="ECO:0000313" key="2">
    <source>
        <dbReference type="EMBL" id="KAK0633862.1"/>
    </source>
</evidence>
<dbReference type="AlphaFoldDB" id="A0AA40CCX9"/>
<proteinExistence type="predicted"/>
<comment type="caution">
    <text evidence="2">The sequence shown here is derived from an EMBL/GenBank/DDBJ whole genome shotgun (WGS) entry which is preliminary data.</text>
</comment>
<dbReference type="EMBL" id="JAULSU010000001">
    <property type="protein sequence ID" value="KAK0633862.1"/>
    <property type="molecule type" value="Genomic_DNA"/>
</dbReference>
<reference evidence="2" key="1">
    <citation type="submission" date="2023-06" db="EMBL/GenBank/DDBJ databases">
        <title>Genome-scale phylogeny and comparative genomics of the fungal order Sordariales.</title>
        <authorList>
            <consortium name="Lawrence Berkeley National Laboratory"/>
            <person name="Hensen N."/>
            <person name="Bonometti L."/>
            <person name="Westerberg I."/>
            <person name="Brannstrom I.O."/>
            <person name="Guillou S."/>
            <person name="Cros-Aarteil S."/>
            <person name="Calhoun S."/>
            <person name="Haridas S."/>
            <person name="Kuo A."/>
            <person name="Mondo S."/>
            <person name="Pangilinan J."/>
            <person name="Riley R."/>
            <person name="Labutti K."/>
            <person name="Andreopoulos B."/>
            <person name="Lipzen A."/>
            <person name="Chen C."/>
            <person name="Yanf M."/>
            <person name="Daum C."/>
            <person name="Ng V."/>
            <person name="Clum A."/>
            <person name="Steindorff A."/>
            <person name="Ohm R."/>
            <person name="Martin F."/>
            <person name="Silar P."/>
            <person name="Natvig D."/>
            <person name="Lalanne C."/>
            <person name="Gautier V."/>
            <person name="Ament-Velasquez S.L."/>
            <person name="Kruys A."/>
            <person name="Hutchinson M.I."/>
            <person name="Powell A.J."/>
            <person name="Barry K."/>
            <person name="Miller A.N."/>
            <person name="Grigoriev I.V."/>
            <person name="Debuchy R."/>
            <person name="Gladieux P."/>
            <person name="Thoren M.H."/>
            <person name="Johannesson H."/>
        </authorList>
    </citation>
    <scope>NUCLEOTIDE SEQUENCE</scope>
    <source>
        <strain evidence="2">CBS 606.72</strain>
    </source>
</reference>